<dbReference type="SUPFAM" id="SSF47413">
    <property type="entry name" value="lambda repressor-like DNA-binding domains"/>
    <property type="match status" value="1"/>
</dbReference>
<dbReference type="Proteomes" id="UP000197781">
    <property type="component" value="Chromosome"/>
</dbReference>
<proteinExistence type="predicted"/>
<dbReference type="PROSITE" id="PS50943">
    <property type="entry name" value="HTH_CROC1"/>
    <property type="match status" value="1"/>
</dbReference>
<dbReference type="SMART" id="SM00530">
    <property type="entry name" value="HTH_XRE"/>
    <property type="match status" value="1"/>
</dbReference>
<evidence type="ECO:0000259" key="1">
    <source>
        <dbReference type="PROSITE" id="PS50943"/>
    </source>
</evidence>
<dbReference type="GO" id="GO:0003677">
    <property type="term" value="F:DNA binding"/>
    <property type="evidence" value="ECO:0007669"/>
    <property type="project" value="InterPro"/>
</dbReference>
<evidence type="ECO:0000313" key="3">
    <source>
        <dbReference type="Proteomes" id="UP000197781"/>
    </source>
</evidence>
<gene>
    <name evidence="2" type="ORF">BP422_29035</name>
</gene>
<dbReference type="SUPFAM" id="SSF48452">
    <property type="entry name" value="TPR-like"/>
    <property type="match status" value="1"/>
</dbReference>
<dbReference type="RefSeq" id="WP_088910655.1">
    <property type="nucleotide sequence ID" value="NZ_CP018145.1"/>
</dbReference>
<organism evidence="2 3">
    <name type="scientific">Brevibacillus formosus</name>
    <dbReference type="NCBI Taxonomy" id="54913"/>
    <lineage>
        <taxon>Bacteria</taxon>
        <taxon>Bacillati</taxon>
        <taxon>Bacillota</taxon>
        <taxon>Bacilli</taxon>
        <taxon>Bacillales</taxon>
        <taxon>Paenibacillaceae</taxon>
        <taxon>Brevibacillus</taxon>
    </lineage>
</organism>
<dbReference type="AlphaFoldDB" id="A0A220MQY1"/>
<evidence type="ECO:0000313" key="2">
    <source>
        <dbReference type="EMBL" id="ASJ57195.1"/>
    </source>
</evidence>
<name>A0A220MQY1_9BACL</name>
<reference evidence="2 3" key="1">
    <citation type="submission" date="2016-11" db="EMBL/GenBank/DDBJ databases">
        <authorList>
            <person name="Jaros S."/>
            <person name="Januszkiewicz K."/>
            <person name="Wedrychowicz H."/>
        </authorList>
    </citation>
    <scope>NUCLEOTIDE SEQUENCE [LARGE SCALE GENOMIC DNA]</scope>
    <source>
        <strain evidence="2 3">NF2</strain>
    </source>
</reference>
<dbReference type="KEGG" id="bfm:BP422_29035"/>
<dbReference type="EMBL" id="CP018145">
    <property type="protein sequence ID" value="ASJ57195.1"/>
    <property type="molecule type" value="Genomic_DNA"/>
</dbReference>
<protein>
    <submittedName>
        <fullName evidence="2">Transcriptional regulator</fullName>
    </submittedName>
</protein>
<dbReference type="Gene3D" id="1.10.260.40">
    <property type="entry name" value="lambda repressor-like DNA-binding domains"/>
    <property type="match status" value="1"/>
</dbReference>
<dbReference type="InterPro" id="IPR010982">
    <property type="entry name" value="Lambda_DNA-bd_dom_sf"/>
</dbReference>
<sequence>MQKKTIGDMLAEYRRNSGLSFAQLEDRTGLSRGVLQKIESGETKRPEFKTVKSLATLFPFPYEEIIEGYLEDETRSETLFEILQEIIQCDYTSLVERVSLKFLQSPNEKTEKALERLYCFADSNAIVEANNEICLALYKVIANYARQCGEPIYIAKALFKKYLIERDDFTKLPQTYQSGEQILHYAEFLSPDERILLHYKLGVHAYNLGLFDDCIKLCQHVLKEDGTESRIKADSTLAICNSHYYLGDYGLSEKYLELFSHYSYPHVTETVKVMEGAINGKKGNLNLAITKLQACLSEATDNNIIHIVNELFELYLKSNDFHSIENLLKYEGQMNNVNIRTPFKKTELAYYFRLKGDYKMRLGLIRDAVDSYLKATFEYAKVSAHEKGYECVNQILNYYTKNKKEMDYFVIKDIQKVYNELIISR</sequence>
<dbReference type="CDD" id="cd00093">
    <property type="entry name" value="HTH_XRE"/>
    <property type="match status" value="1"/>
</dbReference>
<dbReference type="InterPro" id="IPR001387">
    <property type="entry name" value="Cro/C1-type_HTH"/>
</dbReference>
<dbReference type="Pfam" id="PF13560">
    <property type="entry name" value="HTH_31"/>
    <property type="match status" value="1"/>
</dbReference>
<dbReference type="InterPro" id="IPR011990">
    <property type="entry name" value="TPR-like_helical_dom_sf"/>
</dbReference>
<accession>A0A220MQY1</accession>
<feature type="domain" description="HTH cro/C1-type" evidence="1">
    <location>
        <begin position="10"/>
        <end position="65"/>
    </location>
</feature>
<dbReference type="Gene3D" id="1.25.40.10">
    <property type="entry name" value="Tetratricopeptide repeat domain"/>
    <property type="match status" value="1"/>
</dbReference>